<evidence type="ECO:0000256" key="2">
    <source>
        <dbReference type="ARBA" id="ARBA00022980"/>
    </source>
</evidence>
<dbReference type="EMBL" id="BAAFSF010000001">
    <property type="protein sequence ID" value="GAB1251236.1"/>
    <property type="molecule type" value="Genomic_DNA"/>
</dbReference>
<accession>A0ABQ0E0J9</accession>
<name>A0ABQ0E0J9_9PORP</name>
<dbReference type="InterPro" id="IPR036049">
    <property type="entry name" value="Ribosomal_uL29_sf"/>
</dbReference>
<evidence type="ECO:0000256" key="4">
    <source>
        <dbReference type="ARBA" id="ARBA00035204"/>
    </source>
</evidence>
<dbReference type="Proteomes" id="UP001628220">
    <property type="component" value="Unassembled WGS sequence"/>
</dbReference>
<evidence type="ECO:0000313" key="7">
    <source>
        <dbReference type="Proteomes" id="UP001628220"/>
    </source>
</evidence>
<sequence>MKAAEIKELTTEEIVERIGVEEREYQEMKLNHVVSPLDKPSSLTDKRRTIARLKTMLAERQMSNQDTNK</sequence>
<dbReference type="RefSeq" id="WP_411915048.1">
    <property type="nucleotide sequence ID" value="NZ_BAAFSF010000001.1"/>
</dbReference>
<dbReference type="GO" id="GO:0005840">
    <property type="term" value="C:ribosome"/>
    <property type="evidence" value="ECO:0007669"/>
    <property type="project" value="UniProtKB-KW"/>
</dbReference>
<dbReference type="HAMAP" id="MF_00374">
    <property type="entry name" value="Ribosomal_uL29"/>
    <property type="match status" value="1"/>
</dbReference>
<keyword evidence="3 5" id="KW-0687">Ribonucleoprotein</keyword>
<evidence type="ECO:0000256" key="3">
    <source>
        <dbReference type="ARBA" id="ARBA00023274"/>
    </source>
</evidence>
<keyword evidence="7" id="KW-1185">Reference proteome</keyword>
<dbReference type="SUPFAM" id="SSF46561">
    <property type="entry name" value="Ribosomal protein L29 (L29p)"/>
    <property type="match status" value="1"/>
</dbReference>
<dbReference type="NCBIfam" id="TIGR00012">
    <property type="entry name" value="L29"/>
    <property type="match status" value="1"/>
</dbReference>
<keyword evidence="2 5" id="KW-0689">Ribosomal protein</keyword>
<proteinExistence type="inferred from homology"/>
<comment type="similarity">
    <text evidence="1 5">Belongs to the universal ribosomal protein uL29 family.</text>
</comment>
<gene>
    <name evidence="5 6" type="primary">rpmC</name>
    <name evidence="6" type="ORF">Tsumi_03400</name>
</gene>
<evidence type="ECO:0000313" key="6">
    <source>
        <dbReference type="EMBL" id="GAB1251236.1"/>
    </source>
</evidence>
<dbReference type="InterPro" id="IPR001854">
    <property type="entry name" value="Ribosomal_uL29"/>
</dbReference>
<evidence type="ECO:0000256" key="1">
    <source>
        <dbReference type="ARBA" id="ARBA00009254"/>
    </source>
</evidence>
<evidence type="ECO:0000256" key="5">
    <source>
        <dbReference type="HAMAP-Rule" id="MF_00374"/>
    </source>
</evidence>
<protein>
    <recommendedName>
        <fullName evidence="4 5">Large ribosomal subunit protein uL29</fullName>
    </recommendedName>
</protein>
<dbReference type="Pfam" id="PF00831">
    <property type="entry name" value="Ribosomal_L29"/>
    <property type="match status" value="1"/>
</dbReference>
<comment type="caution">
    <text evidence="6">The sequence shown here is derived from an EMBL/GenBank/DDBJ whole genome shotgun (WGS) entry which is preliminary data.</text>
</comment>
<dbReference type="Gene3D" id="1.10.287.310">
    <property type="match status" value="1"/>
</dbReference>
<reference evidence="6 7" key="1">
    <citation type="journal article" date="2025" name="Int. J. Syst. Evol. Microbiol.">
        <title>Desulfovibrio falkowii sp. nov., Porphyromonas miyakawae sp. nov., Mediterraneibacter flintii sp. nov. and Owariibacterium komagatae gen. nov., sp. nov., isolated from human faeces.</title>
        <authorList>
            <person name="Hamaguchi T."/>
            <person name="Ohara M."/>
            <person name="Hisatomi A."/>
            <person name="Sekiguchi K."/>
            <person name="Takeda J.I."/>
            <person name="Ueyama J."/>
            <person name="Ito M."/>
            <person name="Nishiwaki H."/>
            <person name="Ogi T."/>
            <person name="Hirayama M."/>
            <person name="Ohkuma M."/>
            <person name="Sakamoto M."/>
            <person name="Ohno K."/>
        </authorList>
    </citation>
    <scope>NUCLEOTIDE SEQUENCE [LARGE SCALE GENOMIC DNA]</scope>
    <source>
        <strain evidence="6 7">13CB11C</strain>
    </source>
</reference>
<organism evidence="6 7">
    <name type="scientific">Porphyromonas miyakawae</name>
    <dbReference type="NCBI Taxonomy" id="3137470"/>
    <lineage>
        <taxon>Bacteria</taxon>
        <taxon>Pseudomonadati</taxon>
        <taxon>Bacteroidota</taxon>
        <taxon>Bacteroidia</taxon>
        <taxon>Bacteroidales</taxon>
        <taxon>Porphyromonadaceae</taxon>
        <taxon>Porphyromonas</taxon>
    </lineage>
</organism>